<evidence type="ECO:0000259" key="2">
    <source>
        <dbReference type="PROSITE" id="PS51464"/>
    </source>
</evidence>
<dbReference type="PANTHER" id="PTHR10937">
    <property type="entry name" value="GLUCOSAMINE--FRUCTOSE-6-PHOSPHATE AMINOTRANSFERASE, ISOMERIZING"/>
    <property type="match status" value="1"/>
</dbReference>
<dbReference type="PANTHER" id="PTHR10937:SF14">
    <property type="entry name" value="FRUCTOSELYSINE 6-PHOSPHATE DEGLYCASE"/>
    <property type="match status" value="1"/>
</dbReference>
<dbReference type="AlphaFoldDB" id="Q9ADZ0"/>
<accession>Q9ADZ0</accession>
<dbReference type="GO" id="GO:0097367">
    <property type="term" value="F:carbohydrate derivative binding"/>
    <property type="evidence" value="ECO:0007669"/>
    <property type="project" value="InterPro"/>
</dbReference>
<dbReference type="InterPro" id="IPR001347">
    <property type="entry name" value="SIS_dom"/>
</dbReference>
<feature type="domain" description="SIS" evidence="2">
    <location>
        <begin position="35"/>
        <end position="174"/>
    </location>
</feature>
<dbReference type="GO" id="GO:0004360">
    <property type="term" value="F:glutamine-fructose-6-phosphate transaminase (isomerizing) activity"/>
    <property type="evidence" value="ECO:0007669"/>
    <property type="project" value="TreeGrafter"/>
</dbReference>
<dbReference type="SUPFAM" id="SSF53697">
    <property type="entry name" value="SIS domain"/>
    <property type="match status" value="1"/>
</dbReference>
<dbReference type="GO" id="GO:0006047">
    <property type="term" value="P:UDP-N-acetylglucosamine metabolic process"/>
    <property type="evidence" value="ECO:0007669"/>
    <property type="project" value="TreeGrafter"/>
</dbReference>
<reference evidence="3" key="1">
    <citation type="journal article" date="2000" name="Mol. Plant Microbe Interact.">
        <title>A second T-region of the soybean-supervirulent chrysopine-type Ti plasmid pTiChry5, and construction of a fully disarmed vir helper plasmid.</title>
        <authorList>
            <person name="Palanichelvam K."/>
            <person name="Oger P."/>
            <person name="Clough S.J."/>
            <person name="Cha C."/>
            <person name="Bent A.F."/>
            <person name="Farrand S.K."/>
        </authorList>
    </citation>
    <scope>NUCLEOTIDE SEQUENCE</scope>
    <source>
        <strain evidence="3">Chry5</strain>
        <plasmid evidence="3">pTiChry5</plasmid>
    </source>
</reference>
<proteinExistence type="predicted"/>
<keyword evidence="3" id="KW-0614">Plasmid</keyword>
<dbReference type="GO" id="GO:0006002">
    <property type="term" value="P:fructose 6-phosphate metabolic process"/>
    <property type="evidence" value="ECO:0007669"/>
    <property type="project" value="TreeGrafter"/>
</dbReference>
<dbReference type="PROSITE" id="PS51464">
    <property type="entry name" value="SIS"/>
    <property type="match status" value="1"/>
</dbReference>
<dbReference type="InterPro" id="IPR046348">
    <property type="entry name" value="SIS_dom_sf"/>
</dbReference>
<reference evidence="3" key="2">
    <citation type="submission" date="2000-01" db="EMBL/GenBank/DDBJ databases">
        <title>Complete sequence of the right T-DNA and the amadori opines catabolic locus of the chrysopine-type Ti plasmid pTiChry5.</title>
        <authorList>
            <person name="Oger P.M."/>
        </authorList>
    </citation>
    <scope>NUCLEOTIDE SEQUENCE</scope>
    <source>
        <strain evidence="3">Chry5</strain>
        <plasmid evidence="3">pTiChry5</plasmid>
    </source>
</reference>
<evidence type="ECO:0000256" key="1">
    <source>
        <dbReference type="ARBA" id="ARBA00022576"/>
    </source>
</evidence>
<keyword evidence="1" id="KW-0032">Aminotransferase</keyword>
<geneLocation type="plasmid" evidence="3">
    <name>pTiChry5</name>
</geneLocation>
<organism evidence="3">
    <name type="scientific">Agrobacterium tumefaciens</name>
    <dbReference type="NCBI Taxonomy" id="358"/>
    <lineage>
        <taxon>Bacteria</taxon>
        <taxon>Pseudomonadati</taxon>
        <taxon>Pseudomonadota</taxon>
        <taxon>Alphaproteobacteria</taxon>
        <taxon>Hyphomicrobiales</taxon>
        <taxon>Rhizobiaceae</taxon>
        <taxon>Rhizobium/Agrobacterium group</taxon>
        <taxon>Agrobacterium</taxon>
        <taxon>Agrobacterium tumefaciens complex</taxon>
    </lineage>
</organism>
<protein>
    <submittedName>
        <fullName evidence="3">ChcD</fullName>
    </submittedName>
</protein>
<dbReference type="Gene3D" id="3.40.50.10490">
    <property type="entry name" value="Glucose-6-phosphate isomerase like protein, domain 1"/>
    <property type="match status" value="2"/>
</dbReference>
<dbReference type="EMBL" id="AF065242">
    <property type="protein sequence ID" value="AAK08607.1"/>
    <property type="molecule type" value="Genomic_DNA"/>
</dbReference>
<evidence type="ECO:0000313" key="3">
    <source>
        <dbReference type="EMBL" id="AAK08607.1"/>
    </source>
</evidence>
<sequence>MRSIMTNYPNLVSPDVDFRRITEAAVAQRERIASVAQTAAKNMSNLFLVGCGGSYNDFSAASYLADRAAEFPTFIFNSEEFNRRRPALLGPKSVVLVASHNGTTGETIEAARWARAAGAHVIGFTKNETTNLAAECDEVFTYNSDRTILAPKQVLIGLMVTALLKAAGSKLDFTTIDQAYAAVPAAFEKAIQEAEAHLHEIAKTFGPEPFTYVLSAGPNQGAGYGFAMCYLMEMQWKHASWFNANEFLHGAFEVVQPDTPVLLFKGEDDTRAVIDRVETFLNKNTKRCLVVDSKDYTLPGVPASMRGEISPLLLSTLSKRLAEHYQAVTGHLLTDRRYMFKTTY</sequence>
<dbReference type="CDD" id="cd05710">
    <property type="entry name" value="SIS_1"/>
    <property type="match status" value="1"/>
</dbReference>
<dbReference type="Pfam" id="PF01380">
    <property type="entry name" value="SIS"/>
    <property type="match status" value="1"/>
</dbReference>
<name>Q9ADZ0_AGRTU</name>
<keyword evidence="1" id="KW-0808">Transferase</keyword>
<gene>
    <name evidence="3" type="primary">chcD</name>
</gene>
<dbReference type="GO" id="GO:0006487">
    <property type="term" value="P:protein N-linked glycosylation"/>
    <property type="evidence" value="ECO:0007669"/>
    <property type="project" value="TreeGrafter"/>
</dbReference>
<dbReference type="InterPro" id="IPR035488">
    <property type="entry name" value="FrlB_SIS"/>
</dbReference>